<gene>
    <name evidence="3" type="ORF">Q5Y73_11755</name>
</gene>
<keyword evidence="4" id="KW-1185">Reference proteome</keyword>
<dbReference type="Proteomes" id="UP001231941">
    <property type="component" value="Unassembled WGS sequence"/>
</dbReference>
<name>A0ABT9J191_9BACL</name>
<evidence type="ECO:0000256" key="1">
    <source>
        <dbReference type="ARBA" id="ARBA00022801"/>
    </source>
</evidence>
<dbReference type="InterPro" id="IPR049492">
    <property type="entry name" value="BD-FAE-like_dom"/>
</dbReference>
<proteinExistence type="predicted"/>
<dbReference type="SUPFAM" id="SSF53474">
    <property type="entry name" value="alpha/beta-Hydrolases"/>
    <property type="match status" value="1"/>
</dbReference>
<organism evidence="3 4">
    <name type="scientific">Chengkuizengella axinellae</name>
    <dbReference type="NCBI Taxonomy" id="3064388"/>
    <lineage>
        <taxon>Bacteria</taxon>
        <taxon>Bacillati</taxon>
        <taxon>Bacillota</taxon>
        <taxon>Bacilli</taxon>
        <taxon>Bacillales</taxon>
        <taxon>Paenibacillaceae</taxon>
        <taxon>Chengkuizengella</taxon>
    </lineage>
</organism>
<sequence>MDINQEIPLWEQGKVPFLDGESKEMPKMIFYPSKSNQPAPAVLAIPGGGYKNKTDVGVRIAEWLTPLGIHVFVLDYRVVPYRHPCPFIDAQRAIRTIRLRAKEWNVIQEQIGTAGFSAGGHLAASLGVHFNQNFFDPQDEIDQQSCRPDFMILGYPVITFTEMGHYGSRTNLLGAAGTEFERDHHSLEKHVSKDTPRTFMWHTAEDHITVENSLYFSQALSTYNIPFELHVFPTGKHGLKLAEDEPHVGQWTKLCYSWLKHEIKVFQS</sequence>
<dbReference type="GO" id="GO:0016787">
    <property type="term" value="F:hydrolase activity"/>
    <property type="evidence" value="ECO:0007669"/>
    <property type="project" value="UniProtKB-KW"/>
</dbReference>
<accession>A0ABT9J191</accession>
<dbReference type="RefSeq" id="WP_305992089.1">
    <property type="nucleotide sequence ID" value="NZ_JAVAMP010000004.1"/>
</dbReference>
<dbReference type="PANTHER" id="PTHR48081:SF6">
    <property type="entry name" value="PEPTIDASE S9 PROLYL OLIGOPEPTIDASE CATALYTIC DOMAIN-CONTAINING PROTEIN"/>
    <property type="match status" value="1"/>
</dbReference>
<keyword evidence="1 3" id="KW-0378">Hydrolase</keyword>
<evidence type="ECO:0000259" key="2">
    <source>
        <dbReference type="Pfam" id="PF20434"/>
    </source>
</evidence>
<feature type="domain" description="BD-FAE-like" evidence="2">
    <location>
        <begin position="29"/>
        <end position="218"/>
    </location>
</feature>
<dbReference type="Gene3D" id="3.40.50.1820">
    <property type="entry name" value="alpha/beta hydrolase"/>
    <property type="match status" value="1"/>
</dbReference>
<protein>
    <submittedName>
        <fullName evidence="3">Alpha/beta hydrolase</fullName>
    </submittedName>
</protein>
<reference evidence="3 4" key="1">
    <citation type="submission" date="2023-08" db="EMBL/GenBank/DDBJ databases">
        <authorList>
            <person name="Park J.-S."/>
        </authorList>
    </citation>
    <scope>NUCLEOTIDE SEQUENCE [LARGE SCALE GENOMIC DNA]</scope>
    <source>
        <strain evidence="3 4">2205SS18-9</strain>
    </source>
</reference>
<dbReference type="PANTHER" id="PTHR48081">
    <property type="entry name" value="AB HYDROLASE SUPERFAMILY PROTEIN C4A8.06C"/>
    <property type="match status" value="1"/>
</dbReference>
<dbReference type="EMBL" id="JAVAMP010000004">
    <property type="protein sequence ID" value="MDP5274785.1"/>
    <property type="molecule type" value="Genomic_DNA"/>
</dbReference>
<evidence type="ECO:0000313" key="3">
    <source>
        <dbReference type="EMBL" id="MDP5274785.1"/>
    </source>
</evidence>
<dbReference type="InterPro" id="IPR050300">
    <property type="entry name" value="GDXG_lipolytic_enzyme"/>
</dbReference>
<comment type="caution">
    <text evidence="3">The sequence shown here is derived from an EMBL/GenBank/DDBJ whole genome shotgun (WGS) entry which is preliminary data.</text>
</comment>
<dbReference type="Pfam" id="PF20434">
    <property type="entry name" value="BD-FAE"/>
    <property type="match status" value="1"/>
</dbReference>
<evidence type="ECO:0000313" key="4">
    <source>
        <dbReference type="Proteomes" id="UP001231941"/>
    </source>
</evidence>
<dbReference type="InterPro" id="IPR029058">
    <property type="entry name" value="AB_hydrolase_fold"/>
</dbReference>